<keyword evidence="5" id="KW-1185">Reference proteome</keyword>
<reference evidence="3 4" key="1">
    <citation type="submission" date="2018-07" db="EMBL/GenBank/DDBJ databases">
        <title>Genome sequences of Haloplanus sp. CBA1112.</title>
        <authorList>
            <person name="Kim Y.B."/>
            <person name="Roh S.W."/>
        </authorList>
    </citation>
    <scope>NUCLEOTIDE SEQUENCE [LARGE SCALE GENOMIC DNA]</scope>
    <source>
        <strain evidence="3 4">CBA1112</strain>
    </source>
</reference>
<evidence type="ECO:0000313" key="5">
    <source>
        <dbReference type="Proteomes" id="UP000253273"/>
    </source>
</evidence>
<protein>
    <submittedName>
        <fullName evidence="2">Uncharacterized protein</fullName>
    </submittedName>
</protein>
<dbReference type="EMBL" id="CP031150">
    <property type="protein sequence ID" value="AXG05718.1"/>
    <property type="molecule type" value="Genomic_DNA"/>
</dbReference>
<dbReference type="AlphaFoldDB" id="A0A345E0J6"/>
<dbReference type="EMBL" id="CP031148">
    <property type="protein sequence ID" value="AXG09054.1"/>
    <property type="molecule type" value="Genomic_DNA"/>
</dbReference>
<feature type="transmembrane region" description="Helical" evidence="1">
    <location>
        <begin position="91"/>
        <end position="112"/>
    </location>
</feature>
<evidence type="ECO:0000256" key="1">
    <source>
        <dbReference type="SAM" id="Phobius"/>
    </source>
</evidence>
<name>A0A345E0J6_9EURY</name>
<evidence type="ECO:0000313" key="3">
    <source>
        <dbReference type="EMBL" id="AXG09054.1"/>
    </source>
</evidence>
<evidence type="ECO:0000313" key="4">
    <source>
        <dbReference type="Proteomes" id="UP000252985"/>
    </source>
</evidence>
<dbReference type="KEGG" id="haj:DU500_04285"/>
<keyword evidence="1" id="KW-0812">Transmembrane</keyword>
<organism evidence="2 5">
    <name type="scientific">Haloplanus rubicundus</name>
    <dbReference type="NCBI Taxonomy" id="1547898"/>
    <lineage>
        <taxon>Archaea</taxon>
        <taxon>Methanobacteriati</taxon>
        <taxon>Methanobacteriota</taxon>
        <taxon>Stenosarchaea group</taxon>
        <taxon>Halobacteria</taxon>
        <taxon>Halobacteriales</taxon>
        <taxon>Haloferacaceae</taxon>
        <taxon>Haloplanus</taxon>
    </lineage>
</organism>
<accession>A0A345EA32</accession>
<gene>
    <name evidence="3" type="ORF">DU484_03800</name>
    <name evidence="2" type="ORF">DU500_04285</name>
</gene>
<keyword evidence="1" id="KW-0472">Membrane</keyword>
<proteinExistence type="predicted"/>
<feature type="transmembrane region" description="Helical" evidence="1">
    <location>
        <begin position="12"/>
        <end position="30"/>
    </location>
</feature>
<dbReference type="RefSeq" id="WP_114584867.1">
    <property type="nucleotide sequence ID" value="NZ_CP031148.1"/>
</dbReference>
<evidence type="ECO:0000313" key="2">
    <source>
        <dbReference type="EMBL" id="AXG05718.1"/>
    </source>
</evidence>
<dbReference type="KEGG" id="haq:DU484_03800"/>
<reference evidence="2 5" key="2">
    <citation type="submission" date="2018-07" db="EMBL/GenBank/DDBJ databases">
        <title>Genome sequences of Haloplanus sp. CBA1113.</title>
        <authorList>
            <person name="Kim Y.B."/>
            <person name="Roh S.W."/>
        </authorList>
    </citation>
    <scope>NUCLEOTIDE SEQUENCE [LARGE SCALE GENOMIC DNA]</scope>
    <source>
        <strain evidence="2 5">CBA1113</strain>
    </source>
</reference>
<dbReference type="Proteomes" id="UP000253273">
    <property type="component" value="Chromosome"/>
</dbReference>
<dbReference type="OrthoDB" id="307550at2157"/>
<accession>A0A345E0J6</accession>
<sequence>MKTRLINSDSTSPLDLTLLGIIAVIVGWYGRSMSVPATTKPHLIRFFSVSPDRTYPGVMPQDKALLLLSDPSTARTTGEATASAGGSMGGVWTLVALLGLLLVLAGPMLLWVNRGD</sequence>
<keyword evidence="1" id="KW-1133">Transmembrane helix</keyword>
<dbReference type="Proteomes" id="UP000252985">
    <property type="component" value="Chromosome"/>
</dbReference>
<dbReference type="GeneID" id="37286072"/>